<dbReference type="PROSITE" id="PS01360">
    <property type="entry name" value="ZF_MYND_1"/>
    <property type="match status" value="2"/>
</dbReference>
<comment type="caution">
    <text evidence="7">The sequence shown here is derived from an EMBL/GenBank/DDBJ whole genome shotgun (WGS) entry which is preliminary data.</text>
</comment>
<reference evidence="7 8" key="1">
    <citation type="journal article" date="2021" name="Sci. Rep.">
        <title>The genome of the diatom Chaetoceros tenuissimus carries an ancient integrated fragment of an extant virus.</title>
        <authorList>
            <person name="Hongo Y."/>
            <person name="Kimura K."/>
            <person name="Takaki Y."/>
            <person name="Yoshida Y."/>
            <person name="Baba S."/>
            <person name="Kobayashi G."/>
            <person name="Nagasaki K."/>
            <person name="Hano T."/>
            <person name="Tomaru Y."/>
        </authorList>
    </citation>
    <scope>NUCLEOTIDE SEQUENCE [LARGE SCALE GENOMIC DNA]</scope>
    <source>
        <strain evidence="7 8">NIES-3715</strain>
    </source>
</reference>
<feature type="region of interest" description="Disordered" evidence="5">
    <location>
        <begin position="692"/>
        <end position="731"/>
    </location>
</feature>
<evidence type="ECO:0000256" key="5">
    <source>
        <dbReference type="SAM" id="MobiDB-lite"/>
    </source>
</evidence>
<dbReference type="Pfam" id="PF01753">
    <property type="entry name" value="zf-MYND"/>
    <property type="match status" value="2"/>
</dbReference>
<organism evidence="7 8">
    <name type="scientific">Chaetoceros tenuissimus</name>
    <dbReference type="NCBI Taxonomy" id="426638"/>
    <lineage>
        <taxon>Eukaryota</taxon>
        <taxon>Sar</taxon>
        <taxon>Stramenopiles</taxon>
        <taxon>Ochrophyta</taxon>
        <taxon>Bacillariophyta</taxon>
        <taxon>Coscinodiscophyceae</taxon>
        <taxon>Chaetocerotophycidae</taxon>
        <taxon>Chaetocerotales</taxon>
        <taxon>Chaetocerotaceae</taxon>
        <taxon>Chaetoceros</taxon>
    </lineage>
</organism>
<feature type="region of interest" description="Disordered" evidence="5">
    <location>
        <begin position="999"/>
        <end position="1092"/>
    </location>
</feature>
<keyword evidence="8" id="KW-1185">Reference proteome</keyword>
<dbReference type="PANTHER" id="PTHR46831:SF1">
    <property type="entry name" value="ZINC FINGER MYND DOMAIN-CONTAINING PROTEIN 19"/>
    <property type="match status" value="1"/>
</dbReference>
<feature type="region of interest" description="Disordered" evidence="5">
    <location>
        <begin position="550"/>
        <end position="610"/>
    </location>
</feature>
<feature type="compositionally biased region" description="Polar residues" evidence="5">
    <location>
        <begin position="458"/>
        <end position="473"/>
    </location>
</feature>
<feature type="compositionally biased region" description="Polar residues" evidence="5">
    <location>
        <begin position="552"/>
        <end position="585"/>
    </location>
</feature>
<feature type="compositionally biased region" description="Low complexity" evidence="5">
    <location>
        <begin position="1037"/>
        <end position="1050"/>
    </location>
</feature>
<dbReference type="AlphaFoldDB" id="A0AAD3H1S1"/>
<feature type="compositionally biased region" description="Low complexity" evidence="5">
    <location>
        <begin position="597"/>
        <end position="606"/>
    </location>
</feature>
<evidence type="ECO:0000313" key="8">
    <source>
        <dbReference type="Proteomes" id="UP001054902"/>
    </source>
</evidence>
<dbReference type="GO" id="GO:0016020">
    <property type="term" value="C:membrane"/>
    <property type="evidence" value="ECO:0007669"/>
    <property type="project" value="TreeGrafter"/>
</dbReference>
<feature type="domain" description="MYND-type" evidence="6">
    <location>
        <begin position="639"/>
        <end position="681"/>
    </location>
</feature>
<dbReference type="InterPro" id="IPR032978">
    <property type="entry name" value="ZMYND19"/>
</dbReference>
<feature type="compositionally biased region" description="Polar residues" evidence="5">
    <location>
        <begin position="841"/>
        <end position="855"/>
    </location>
</feature>
<feature type="region of interest" description="Disordered" evidence="5">
    <location>
        <begin position="454"/>
        <end position="473"/>
    </location>
</feature>
<keyword evidence="3" id="KW-0862">Zinc</keyword>
<dbReference type="Proteomes" id="UP001054902">
    <property type="component" value="Unassembled WGS sequence"/>
</dbReference>
<name>A0AAD3H1S1_9STRA</name>
<evidence type="ECO:0000313" key="7">
    <source>
        <dbReference type="EMBL" id="GFH47131.1"/>
    </source>
</evidence>
<dbReference type="SUPFAM" id="SSF144232">
    <property type="entry name" value="HIT/MYND zinc finger-like"/>
    <property type="match status" value="2"/>
</dbReference>
<evidence type="ECO:0000256" key="2">
    <source>
        <dbReference type="ARBA" id="ARBA00022771"/>
    </source>
</evidence>
<proteinExistence type="predicted"/>
<feature type="domain" description="MYND-type" evidence="6">
    <location>
        <begin position="468"/>
        <end position="510"/>
    </location>
</feature>
<feature type="compositionally biased region" description="Basic and acidic residues" evidence="5">
    <location>
        <begin position="825"/>
        <end position="840"/>
    </location>
</feature>
<protein>
    <recommendedName>
        <fullName evidence="6">MYND-type domain-containing protein</fullName>
    </recommendedName>
</protein>
<dbReference type="GO" id="GO:0005737">
    <property type="term" value="C:cytoplasm"/>
    <property type="evidence" value="ECO:0007669"/>
    <property type="project" value="TreeGrafter"/>
</dbReference>
<dbReference type="PANTHER" id="PTHR46831">
    <property type="entry name" value="ZINC FINGER MYND DOMAIN-CONTAINING PROTEIN 19"/>
    <property type="match status" value="1"/>
</dbReference>
<feature type="compositionally biased region" description="Acidic residues" evidence="5">
    <location>
        <begin position="1051"/>
        <end position="1063"/>
    </location>
</feature>
<feature type="compositionally biased region" description="Acidic residues" evidence="5">
    <location>
        <begin position="1022"/>
        <end position="1036"/>
    </location>
</feature>
<feature type="region of interest" description="Disordered" evidence="5">
    <location>
        <begin position="413"/>
        <end position="448"/>
    </location>
</feature>
<dbReference type="Gene3D" id="6.10.140.2220">
    <property type="match status" value="2"/>
</dbReference>
<keyword evidence="2 4" id="KW-0863">Zinc-finger</keyword>
<evidence type="ECO:0000259" key="6">
    <source>
        <dbReference type="PROSITE" id="PS50865"/>
    </source>
</evidence>
<evidence type="ECO:0000256" key="3">
    <source>
        <dbReference type="ARBA" id="ARBA00022833"/>
    </source>
</evidence>
<dbReference type="PROSITE" id="PS50865">
    <property type="entry name" value="ZF_MYND_2"/>
    <property type="match status" value="2"/>
</dbReference>
<evidence type="ECO:0000256" key="4">
    <source>
        <dbReference type="PROSITE-ProRule" id="PRU00134"/>
    </source>
</evidence>
<feature type="region of interest" description="Disordered" evidence="5">
    <location>
        <begin position="770"/>
        <end position="855"/>
    </location>
</feature>
<dbReference type="EMBL" id="BLLK01000022">
    <property type="protein sequence ID" value="GFH47131.1"/>
    <property type="molecule type" value="Genomic_DNA"/>
</dbReference>
<evidence type="ECO:0000256" key="1">
    <source>
        <dbReference type="ARBA" id="ARBA00022723"/>
    </source>
</evidence>
<feature type="compositionally biased region" description="Acidic residues" evidence="5">
    <location>
        <begin position="1070"/>
        <end position="1092"/>
    </location>
</feature>
<feature type="compositionally biased region" description="Polar residues" evidence="5">
    <location>
        <begin position="797"/>
        <end position="809"/>
    </location>
</feature>
<accession>A0AAD3H1S1</accession>
<dbReference type="GO" id="GO:0008270">
    <property type="term" value="F:zinc ion binding"/>
    <property type="evidence" value="ECO:0007669"/>
    <property type="project" value="UniProtKB-KW"/>
</dbReference>
<feature type="compositionally biased region" description="Low complexity" evidence="5">
    <location>
        <begin position="695"/>
        <end position="731"/>
    </location>
</feature>
<feature type="region of interest" description="Disordered" evidence="5">
    <location>
        <begin position="1"/>
        <end position="20"/>
    </location>
</feature>
<feature type="compositionally biased region" description="Basic and acidic residues" evidence="5">
    <location>
        <begin position="1"/>
        <end position="11"/>
    </location>
</feature>
<dbReference type="InterPro" id="IPR002893">
    <property type="entry name" value="Znf_MYND"/>
</dbReference>
<gene>
    <name evidence="7" type="ORF">CTEN210_03606</name>
</gene>
<keyword evidence="1" id="KW-0479">Metal-binding</keyword>
<sequence>MMSPHENEEQPQKNVEANESEHSCSEILIKLRVRNQELQSIIEKKDSLAVLPASIGGIIQECILNIFSMYQEALRVSDAQSTSLSEEQDINLDKESSNIYVQGQQVQKLHEKLAHHYDTFTRKSSNDDLNTGGSSLSSALDKPIRASNEIQDRIKVILECYEKSFAEIEKSVCKFLHGLNDKSTLSELESIFSIFPKSFQQECRGEMPIQSCVQSIKSVKWLPELLKCTFPNQDENEKKQILNEIRIFGSKAILDVKCLKLGENGIMRRFHPTKMQELTKEDLSYTLLEYLFVSKPILFDADETFIATHEMDYDNVYVGVIQDLYEKEYVSRNDLQRIFSSIGGVMSRDKERRYGRRIKFLWNTVRIKHHENETTFNDLLEVSTLTANGNADWLQKSIENPNKIYRMYKMRERRRREMNSSLSKAKLPKQKKPKMLDNVSPNSANAMDVSELTKLSPAKSSTSNKVSRPQCSRSQCTNIRNLRKCLGCNIAKYCSQKCQVDDWIFHQQFCVGKQDATKGSSEAGNIHKDSNQKVSNITPLDEGTQIEKRTTDNASAIHSKSKAVSTHNTSRVHSTLASNNGTGKTMPSKAANKVSLSQKQQSQQKSMNGTTFSAAHMNSNTRIGQHQPSVVGTNIMKSTIQCSYPPCQIVNGLMKCGGCNIASYCSRNCQTSHWPMHQKTCLLRQHEARRNNASTQQLQQTQTKTQIPTQQQNSLQRSYPQYHQQHQRPYQQPVQPYQNWNMQQQQHFVSNTSLHRSYQQQQQWRQSIPLNTNNGIQLPDNHTRTVQRTSRTHLNKGVNSKTTSNTKKAPNNKRASNEAPLKRKSSTESESIQKKSRLETNETSSLVGNRKTTNQTQSDLLSITRSTFSDIDLTKYGKYFSYIGDFILKDFIDEETNESSTFRGQIEYIYMGHASADSKKKELLFHVQYSDGDTEDLTLDEVQDFKNDYNTRGDCTQNNDNVENDLIENEDSKDVEVDQDLFQAIQTATKVAVDKRKSLSKANKENQPSNIDIPALPRTETWEDEDDDEDEVDNENNGEGSNVYFDYSDLSQDEDDSQEDDDGVVAPNVYDDEGVSDYNDDGGNESEEESFT</sequence>